<dbReference type="Proteomes" id="UP001164746">
    <property type="component" value="Chromosome 16"/>
</dbReference>
<dbReference type="EMBL" id="CP111027">
    <property type="protein sequence ID" value="WAR29114.1"/>
    <property type="molecule type" value="Genomic_DNA"/>
</dbReference>
<protein>
    <submittedName>
        <fullName evidence="1">Uncharacterized protein</fullName>
    </submittedName>
</protein>
<organism evidence="1 2">
    <name type="scientific">Mya arenaria</name>
    <name type="common">Soft-shell clam</name>
    <dbReference type="NCBI Taxonomy" id="6604"/>
    <lineage>
        <taxon>Eukaryota</taxon>
        <taxon>Metazoa</taxon>
        <taxon>Spiralia</taxon>
        <taxon>Lophotrochozoa</taxon>
        <taxon>Mollusca</taxon>
        <taxon>Bivalvia</taxon>
        <taxon>Autobranchia</taxon>
        <taxon>Heteroconchia</taxon>
        <taxon>Euheterodonta</taxon>
        <taxon>Imparidentia</taxon>
        <taxon>Neoheterodontei</taxon>
        <taxon>Myida</taxon>
        <taxon>Myoidea</taxon>
        <taxon>Myidae</taxon>
        <taxon>Mya</taxon>
    </lineage>
</organism>
<name>A0ABY7G6F8_MYAAR</name>
<evidence type="ECO:0000313" key="1">
    <source>
        <dbReference type="EMBL" id="WAR29114.1"/>
    </source>
</evidence>
<sequence length="327" mass="36433">MAASRCNLWKGRFDSYFFGTVNSEATIDSHLRKQVKGLGSGISTVIQRQVKLSQSPTATQACSYSIVKDYDKNSNHLYDHTTSGPTQEITPIVTNVDRNDFISIAGNTYVPTLSKTGCKNRGTPHLATTSTSIHCLLKKMSLANTTSATGQQHEKLCIGPLMKMDNIVNDISKQYGGPPIVFIRETSLFGERMPTKQEWLKHEELYEALADVIVCTHITGLQRVREVTLRGEMIKLLNTNPNRLDGEQTVRISVKDIPLSVDDSVILRSLVAENIDVITIIREKLRVEHCEIQLTLSNPAEVYGFWTFYGSCISPRANSENLNAENV</sequence>
<evidence type="ECO:0000313" key="2">
    <source>
        <dbReference type="Proteomes" id="UP001164746"/>
    </source>
</evidence>
<accession>A0ABY7G6F8</accession>
<proteinExistence type="predicted"/>
<gene>
    <name evidence="1" type="ORF">MAR_002682</name>
</gene>
<reference evidence="1" key="1">
    <citation type="submission" date="2022-11" db="EMBL/GenBank/DDBJ databases">
        <title>Centuries of genome instability and evolution in soft-shell clam transmissible cancer (bioRxiv).</title>
        <authorList>
            <person name="Hart S.F.M."/>
            <person name="Yonemitsu M.A."/>
            <person name="Giersch R.M."/>
            <person name="Beal B.F."/>
            <person name="Arriagada G."/>
            <person name="Davis B.W."/>
            <person name="Ostrander E.A."/>
            <person name="Goff S.P."/>
            <person name="Metzger M.J."/>
        </authorList>
    </citation>
    <scope>NUCLEOTIDE SEQUENCE</scope>
    <source>
        <strain evidence="1">MELC-2E11</strain>
        <tissue evidence="1">Siphon/mantle</tissue>
    </source>
</reference>
<keyword evidence="2" id="KW-1185">Reference proteome</keyword>